<evidence type="ECO:0000313" key="2">
    <source>
        <dbReference type="EMBL" id="URF02809.1"/>
    </source>
</evidence>
<organism evidence="2 3">
    <name type="scientific">Cupriavidus campinensis</name>
    <dbReference type="NCBI Taxonomy" id="151783"/>
    <lineage>
        <taxon>Bacteria</taxon>
        <taxon>Pseudomonadati</taxon>
        <taxon>Pseudomonadota</taxon>
        <taxon>Betaproteobacteria</taxon>
        <taxon>Burkholderiales</taxon>
        <taxon>Burkholderiaceae</taxon>
        <taxon>Cupriavidus</taxon>
    </lineage>
</organism>
<dbReference type="AlphaFoldDB" id="A0AAE9HVB9"/>
<name>A0AAE9HVB9_9BURK</name>
<dbReference type="Pfam" id="PF06356">
    <property type="entry name" value="DUF1064"/>
    <property type="match status" value="1"/>
</dbReference>
<evidence type="ECO:0000313" key="3">
    <source>
        <dbReference type="Proteomes" id="UP001056132"/>
    </source>
</evidence>
<gene>
    <name evidence="2" type="ORF">M5D45_09510</name>
</gene>
<feature type="compositionally biased region" description="Pro residues" evidence="1">
    <location>
        <begin position="1"/>
        <end position="13"/>
    </location>
</feature>
<accession>A0AAE9HVB9</accession>
<reference evidence="2" key="1">
    <citation type="journal article" date="2022" name="Microbiol. Resour. Announc.">
        <title>Genome Sequence of Cupriavidus campinensis Strain G5, a Member of a Bacterial Consortium Capable of Polyethylene Degradation.</title>
        <authorList>
            <person name="Schneider B."/>
            <person name="Pfeiffer F."/>
            <person name="Dyall-Smith M."/>
            <person name="Kunte H.J."/>
        </authorList>
    </citation>
    <scope>NUCLEOTIDE SEQUENCE</scope>
    <source>
        <strain evidence="2">G5</strain>
    </source>
</reference>
<dbReference type="EMBL" id="CP097330">
    <property type="protein sequence ID" value="URF02809.1"/>
    <property type="molecule type" value="Genomic_DNA"/>
</dbReference>
<feature type="region of interest" description="Disordered" evidence="1">
    <location>
        <begin position="1"/>
        <end position="20"/>
    </location>
</feature>
<reference evidence="2" key="2">
    <citation type="submission" date="2022-05" db="EMBL/GenBank/DDBJ databases">
        <authorList>
            <person name="Kunte H.-J."/>
        </authorList>
    </citation>
    <scope>NUCLEOTIDE SEQUENCE</scope>
    <source>
        <strain evidence="2">G5</strain>
    </source>
</reference>
<evidence type="ECO:0000256" key="1">
    <source>
        <dbReference type="SAM" id="MobiDB-lite"/>
    </source>
</evidence>
<dbReference type="InterPro" id="IPR009414">
    <property type="entry name" value="DUF1064"/>
</dbReference>
<sequence length="120" mass="13884">MWETKPPPRPPRPAKYGNRKHEYQGMKFDSRRELDRWHQLVALQKAGQISELERQVVFLLSPPVVIQGRKRPALKYVADFVYTDGDGETITEDVKGVVTEGYRIKRHLIAAMGIQIKEVK</sequence>
<protein>
    <submittedName>
        <fullName evidence="2">DUF1064 domain-containing protein</fullName>
    </submittedName>
</protein>
<dbReference type="KEGG" id="ccam:M5D45_09510"/>
<proteinExistence type="predicted"/>
<dbReference type="RefSeq" id="WP_250024540.1">
    <property type="nucleotide sequence ID" value="NZ_CP097330.1"/>
</dbReference>
<dbReference type="Proteomes" id="UP001056132">
    <property type="component" value="Chromosome 1"/>
</dbReference>